<keyword evidence="1" id="KW-1133">Transmembrane helix</keyword>
<protein>
    <recommendedName>
        <fullName evidence="2">CBU-0592-like domain-containing protein</fullName>
    </recommendedName>
</protein>
<dbReference type="Proteomes" id="UP000635142">
    <property type="component" value="Unassembled WGS sequence"/>
</dbReference>
<evidence type="ECO:0000256" key="1">
    <source>
        <dbReference type="SAM" id="Phobius"/>
    </source>
</evidence>
<proteinExistence type="predicted"/>
<evidence type="ECO:0000259" key="2">
    <source>
        <dbReference type="Pfam" id="PF26604"/>
    </source>
</evidence>
<comment type="caution">
    <text evidence="3">The sequence shown here is derived from an EMBL/GenBank/DDBJ whole genome shotgun (WGS) entry which is preliminary data.</text>
</comment>
<feature type="transmembrane region" description="Helical" evidence="1">
    <location>
        <begin position="6"/>
        <end position="29"/>
    </location>
</feature>
<name>A0A927D2N3_9RHOB</name>
<dbReference type="InterPro" id="IPR058058">
    <property type="entry name" value="CBU_0592-like"/>
</dbReference>
<sequence>MTFISVPPLIFEIIGVAGFAIYVISYSLLTLRVLPGPCLAYFLLNLLASTCVLIGLSASFNLASALIQLFWVAMSLVGITMQVIRPRRLT</sequence>
<feature type="domain" description="CBU-0592-like" evidence="2">
    <location>
        <begin position="11"/>
        <end position="82"/>
    </location>
</feature>
<evidence type="ECO:0000313" key="4">
    <source>
        <dbReference type="Proteomes" id="UP000635142"/>
    </source>
</evidence>
<keyword evidence="4" id="KW-1185">Reference proteome</keyword>
<gene>
    <name evidence="3" type="ORF">H9Q16_08530</name>
</gene>
<keyword evidence="1" id="KW-0472">Membrane</keyword>
<dbReference type="EMBL" id="JACTAG010000001">
    <property type="protein sequence ID" value="MBD3663963.1"/>
    <property type="molecule type" value="Genomic_DNA"/>
</dbReference>
<dbReference type="AlphaFoldDB" id="A0A927D2N3"/>
<accession>A0A927D2N3</accession>
<dbReference type="NCBIfam" id="NF047864">
    <property type="entry name" value="CBU_0592_membra"/>
    <property type="match status" value="1"/>
</dbReference>
<feature type="transmembrane region" description="Helical" evidence="1">
    <location>
        <begin position="41"/>
        <end position="60"/>
    </location>
</feature>
<dbReference type="RefSeq" id="WP_191074878.1">
    <property type="nucleotide sequence ID" value="NZ_JACTAG010000001.1"/>
</dbReference>
<feature type="transmembrane region" description="Helical" evidence="1">
    <location>
        <begin position="66"/>
        <end position="84"/>
    </location>
</feature>
<keyword evidence="1" id="KW-0812">Transmembrane</keyword>
<evidence type="ECO:0000313" key="3">
    <source>
        <dbReference type="EMBL" id="MBD3663963.1"/>
    </source>
</evidence>
<dbReference type="Pfam" id="PF26604">
    <property type="entry name" value="CBU_0592"/>
    <property type="match status" value="1"/>
</dbReference>
<organism evidence="3 4">
    <name type="scientific">Sulfitobacter aestuariivivens</name>
    <dbReference type="NCBI Taxonomy" id="2766981"/>
    <lineage>
        <taxon>Bacteria</taxon>
        <taxon>Pseudomonadati</taxon>
        <taxon>Pseudomonadota</taxon>
        <taxon>Alphaproteobacteria</taxon>
        <taxon>Rhodobacterales</taxon>
        <taxon>Roseobacteraceae</taxon>
        <taxon>Sulfitobacter</taxon>
    </lineage>
</organism>
<reference evidence="3" key="1">
    <citation type="submission" date="2020-08" db="EMBL/GenBank/DDBJ databases">
        <title>Sulfitobacter aestuariivivens sp. nov., isolated from a tidal flat.</title>
        <authorList>
            <person name="Park S."/>
            <person name="Yoon J.-H."/>
        </authorList>
    </citation>
    <scope>NUCLEOTIDE SEQUENCE</scope>
    <source>
        <strain evidence="3">TSTF-M16</strain>
    </source>
</reference>